<evidence type="ECO:0000256" key="1">
    <source>
        <dbReference type="ARBA" id="ARBA00004606"/>
    </source>
</evidence>
<proteinExistence type="inferred from homology"/>
<protein>
    <submittedName>
        <fullName evidence="9">C1GALT1-specific chaperone 1 (inferred by orthology to a human protein)</fullName>
    </submittedName>
</protein>
<evidence type="ECO:0000256" key="6">
    <source>
        <dbReference type="ARBA" id="ARBA00023136"/>
    </source>
</evidence>
<evidence type="ECO:0000256" key="2">
    <source>
        <dbReference type="ARBA" id="ARBA00006462"/>
    </source>
</evidence>
<organism evidence="9">
    <name type="scientific">Nippostrongylus brasiliensis</name>
    <name type="common">Rat hookworm</name>
    <dbReference type="NCBI Taxonomy" id="27835"/>
    <lineage>
        <taxon>Eukaryota</taxon>
        <taxon>Metazoa</taxon>
        <taxon>Ecdysozoa</taxon>
        <taxon>Nematoda</taxon>
        <taxon>Chromadorea</taxon>
        <taxon>Rhabditida</taxon>
        <taxon>Rhabditina</taxon>
        <taxon>Rhabditomorpha</taxon>
        <taxon>Strongyloidea</taxon>
        <taxon>Heligmosomidae</taxon>
        <taxon>Nippostrongylus</taxon>
    </lineage>
</organism>
<sequence length="105" mass="12608">MLAGIKRSFASVYLKNFLFRFLPFVPEHHIVPGHVDKSFWFWQYTYYPMEQGPGCCSDYAVSFHYINSNLMYALEYLIYHLKPFGVDRKLRRRSIDLFFMYLGTV</sequence>
<keyword evidence="4" id="KW-0735">Signal-anchor</keyword>
<keyword evidence="5" id="KW-1133">Transmembrane helix</keyword>
<dbReference type="PANTHER" id="PTHR23033">
    <property type="entry name" value="BETA1,3-GALACTOSYLTRANSFERASE"/>
    <property type="match status" value="1"/>
</dbReference>
<keyword evidence="6" id="KW-0472">Membrane</keyword>
<reference evidence="9" key="1">
    <citation type="submission" date="2017-02" db="UniProtKB">
        <authorList>
            <consortium name="WormBaseParasite"/>
        </authorList>
    </citation>
    <scope>IDENTIFICATION</scope>
</reference>
<dbReference type="Proteomes" id="UP000271162">
    <property type="component" value="Unassembled WGS sequence"/>
</dbReference>
<comment type="similarity">
    <text evidence="2">Belongs to the glycosyltransferase 31 family. Beta3-Gal-T subfamily.</text>
</comment>
<evidence type="ECO:0000313" key="9">
    <source>
        <dbReference type="WBParaSite" id="NBR_0000414601-mRNA-1"/>
    </source>
</evidence>
<dbReference type="WBParaSite" id="NBR_0000414601-mRNA-1">
    <property type="protein sequence ID" value="NBR_0000414601-mRNA-1"/>
    <property type="gene ID" value="NBR_0000414601"/>
</dbReference>
<name>A0A0N4XNP4_NIPBR</name>
<dbReference type="AlphaFoldDB" id="A0A0N4XNP4"/>
<keyword evidence="8" id="KW-1185">Reference proteome</keyword>
<dbReference type="STRING" id="27835.A0A0N4XNP4"/>
<gene>
    <name evidence="7" type="ORF">NBR_LOCUS4146</name>
</gene>
<accession>A0A0N4XNP4</accession>
<dbReference type="GO" id="GO:0016020">
    <property type="term" value="C:membrane"/>
    <property type="evidence" value="ECO:0007669"/>
    <property type="project" value="UniProtKB-SubCell"/>
</dbReference>
<dbReference type="GO" id="GO:0016263">
    <property type="term" value="F:glycoprotein-N-acetylgalactosamine 3-beta-galactosyltransferase activity"/>
    <property type="evidence" value="ECO:0007669"/>
    <property type="project" value="TreeGrafter"/>
</dbReference>
<reference evidence="7 8" key="2">
    <citation type="submission" date="2018-11" db="EMBL/GenBank/DDBJ databases">
        <authorList>
            <consortium name="Pathogen Informatics"/>
        </authorList>
    </citation>
    <scope>NUCLEOTIDE SEQUENCE [LARGE SCALE GENOMIC DNA]</scope>
</reference>
<keyword evidence="3" id="KW-0812">Transmembrane</keyword>
<comment type="subcellular location">
    <subcellularLocation>
        <location evidence="1">Membrane</location>
        <topology evidence="1">Single-pass type II membrane protein</topology>
    </subcellularLocation>
</comment>
<dbReference type="InterPro" id="IPR026050">
    <property type="entry name" value="C1GALT1/C1GALT1_chp1"/>
</dbReference>
<evidence type="ECO:0000256" key="5">
    <source>
        <dbReference type="ARBA" id="ARBA00022989"/>
    </source>
</evidence>
<evidence type="ECO:0000313" key="7">
    <source>
        <dbReference type="EMBL" id="VDL67735.1"/>
    </source>
</evidence>
<evidence type="ECO:0000313" key="8">
    <source>
        <dbReference type="Proteomes" id="UP000271162"/>
    </source>
</evidence>
<evidence type="ECO:0000256" key="3">
    <source>
        <dbReference type="ARBA" id="ARBA00022692"/>
    </source>
</evidence>
<evidence type="ECO:0000256" key="4">
    <source>
        <dbReference type="ARBA" id="ARBA00022968"/>
    </source>
</evidence>
<dbReference type="PANTHER" id="PTHR23033:SF14">
    <property type="entry name" value="GLYCOPROTEIN-N-ACETYLGALACTOSAMINE 3-BETA-GALACTOSYLTRANSFERASE 1-RELATED"/>
    <property type="match status" value="1"/>
</dbReference>
<dbReference type="EMBL" id="UYSL01007214">
    <property type="protein sequence ID" value="VDL67735.1"/>
    <property type="molecule type" value="Genomic_DNA"/>
</dbReference>